<name>M0LQQ0_HALJT</name>
<protein>
    <submittedName>
        <fullName evidence="2">Uncharacterized protein</fullName>
    </submittedName>
</protein>
<feature type="compositionally biased region" description="Polar residues" evidence="1">
    <location>
        <begin position="112"/>
        <end position="126"/>
    </location>
</feature>
<proteinExistence type="predicted"/>
<gene>
    <name evidence="2" type="ORF">C444_02531</name>
</gene>
<dbReference type="AlphaFoldDB" id="M0LQQ0"/>
<dbReference type="EMBL" id="AOLY01000005">
    <property type="protein sequence ID" value="EMA34375.1"/>
    <property type="molecule type" value="Genomic_DNA"/>
</dbReference>
<comment type="caution">
    <text evidence="2">The sequence shown here is derived from an EMBL/GenBank/DDBJ whole genome shotgun (WGS) entry which is preliminary data.</text>
</comment>
<dbReference type="RefSeq" id="WP_004590702.1">
    <property type="nucleotide sequence ID" value="NZ_AOLY01000005.1"/>
</dbReference>
<evidence type="ECO:0000313" key="3">
    <source>
        <dbReference type="Proteomes" id="UP000011524"/>
    </source>
</evidence>
<keyword evidence="3" id="KW-1185">Reference proteome</keyword>
<evidence type="ECO:0000313" key="2">
    <source>
        <dbReference type="EMBL" id="EMA34375.1"/>
    </source>
</evidence>
<organism evidence="2 3">
    <name type="scientific">Haloarcula japonica (strain ATCC 49778 / DSM 6131 / JCM 7785 / NBRC 101032 / NCIMB 13157 / TR-1)</name>
    <dbReference type="NCBI Taxonomy" id="1227453"/>
    <lineage>
        <taxon>Archaea</taxon>
        <taxon>Methanobacteriati</taxon>
        <taxon>Methanobacteriota</taxon>
        <taxon>Stenosarchaea group</taxon>
        <taxon>Halobacteria</taxon>
        <taxon>Halobacteriales</taxon>
        <taxon>Haloarculaceae</taxon>
        <taxon>Haloarcula</taxon>
    </lineage>
</organism>
<sequence>MPNELVRGDRILLNYLCRVEQKEGHNDIPAEKVYKDMNNVQKKGSITLFDIHDSNGEYDSRDIRRELTHLNRSEKIDLHRNDSGDIEIELLGFGKLSGMLTDPPEELDEQFNKLSNGHDQGVSQTD</sequence>
<reference evidence="2 3" key="1">
    <citation type="journal article" date="2014" name="PLoS Genet.">
        <title>Phylogenetically driven sequencing of extremely halophilic archaea reveals strategies for static and dynamic osmo-response.</title>
        <authorList>
            <person name="Becker E.A."/>
            <person name="Seitzer P.M."/>
            <person name="Tritt A."/>
            <person name="Larsen D."/>
            <person name="Krusor M."/>
            <person name="Yao A.I."/>
            <person name="Wu D."/>
            <person name="Madern D."/>
            <person name="Eisen J.A."/>
            <person name="Darling A.E."/>
            <person name="Facciotti M.T."/>
        </authorList>
    </citation>
    <scope>NUCLEOTIDE SEQUENCE [LARGE SCALE GENOMIC DNA]</scope>
    <source>
        <strain evidence="3">ATCC 49778 / DSM 6131 / JCM 7785 / NBRC 101032 / NCIMB 13157 / TR-1</strain>
    </source>
</reference>
<evidence type="ECO:0000256" key="1">
    <source>
        <dbReference type="SAM" id="MobiDB-lite"/>
    </source>
</evidence>
<dbReference type="Proteomes" id="UP000011524">
    <property type="component" value="Unassembled WGS sequence"/>
</dbReference>
<feature type="region of interest" description="Disordered" evidence="1">
    <location>
        <begin position="101"/>
        <end position="126"/>
    </location>
</feature>
<accession>M0LQQ0</accession>